<accession>A0A4V2J4H8</accession>
<keyword evidence="3" id="KW-0472">Membrane</keyword>
<keyword evidence="5" id="KW-0449">Lipoprotein</keyword>
<keyword evidence="8" id="KW-1185">Reference proteome</keyword>
<dbReference type="PANTHER" id="PTHR43649">
    <property type="entry name" value="ARABINOSE-BINDING PROTEIN-RELATED"/>
    <property type="match status" value="1"/>
</dbReference>
<dbReference type="EMBL" id="SIRE01000006">
    <property type="protein sequence ID" value="TBL79892.1"/>
    <property type="molecule type" value="Genomic_DNA"/>
</dbReference>
<evidence type="ECO:0000256" key="3">
    <source>
        <dbReference type="ARBA" id="ARBA00023136"/>
    </source>
</evidence>
<proteinExistence type="predicted"/>
<evidence type="ECO:0000256" key="1">
    <source>
        <dbReference type="ARBA" id="ARBA00022475"/>
    </source>
</evidence>
<evidence type="ECO:0000313" key="7">
    <source>
        <dbReference type="EMBL" id="TBL79892.1"/>
    </source>
</evidence>
<dbReference type="RefSeq" id="WP_131013138.1">
    <property type="nucleotide sequence ID" value="NZ_SIRE01000006.1"/>
</dbReference>
<dbReference type="PROSITE" id="PS51257">
    <property type="entry name" value="PROKAR_LIPOPROTEIN"/>
    <property type="match status" value="1"/>
</dbReference>
<dbReference type="InterPro" id="IPR050490">
    <property type="entry name" value="Bact_solute-bd_prot1"/>
</dbReference>
<dbReference type="SUPFAM" id="SSF53850">
    <property type="entry name" value="Periplasmic binding protein-like II"/>
    <property type="match status" value="1"/>
</dbReference>
<evidence type="ECO:0000256" key="2">
    <source>
        <dbReference type="ARBA" id="ARBA00022729"/>
    </source>
</evidence>
<keyword evidence="4" id="KW-0564">Palmitate</keyword>
<dbReference type="InterPro" id="IPR006059">
    <property type="entry name" value="SBP"/>
</dbReference>
<organism evidence="7 8">
    <name type="scientific">Paenibacillus thalictri</name>
    <dbReference type="NCBI Taxonomy" id="2527873"/>
    <lineage>
        <taxon>Bacteria</taxon>
        <taxon>Bacillati</taxon>
        <taxon>Bacillota</taxon>
        <taxon>Bacilli</taxon>
        <taxon>Bacillales</taxon>
        <taxon>Paenibacillaceae</taxon>
        <taxon>Paenibacillus</taxon>
    </lineage>
</organism>
<protein>
    <submittedName>
        <fullName evidence="7">Extracellular solute-binding protein</fullName>
    </submittedName>
</protein>
<comment type="caution">
    <text evidence="7">The sequence shown here is derived from an EMBL/GenBank/DDBJ whole genome shotgun (WGS) entry which is preliminary data.</text>
</comment>
<sequence>MMMKLSTRIKRKPLQATACVSAAAVLLAACGGGAPAANSGGAAAGGSGKPLEIQMTVRLFDQVPDMNNAYWKEYQKRTNTKLNVEWIPDGDYTTKLNLILASGNIPEVLVANNLKSPALVNAIKNGAFWDLTPLLGDFSKYPNLKNNSAPGAWETSRILGKIYGIPQNVAQVSNGPKIRKDWLTKLGLPMPKTVDEFRDALKKIVAADLSGGGKHDTLGIIAKTDLLSTSTGGFSSAFGADKPTYNEEGGLIYNKLTPQFTDTVNYFRQLYADGSLAQEFSVMKSTQAQELFQTGKAAAYLNESMRWDYPFTQSVKKVQPDAEVETIMLQGPGGYTISRGTGVVDIMLISKKVPEEKVKQILDYMEKTTTKEYYDLTVYGVEGIHYNKVDGKIQLTEQRDKDLGSSAPWQVLALYYDKYMKTVSWAAPQEYNDAKINYLDSIGYFEKGTLDPFSVINSDTFLNVWPKVQQEWQSMGVKAIVGQISMDEYKAYVDKLNSNPDFKKAYKEFADSYKEFFGK</sequence>
<dbReference type="AlphaFoldDB" id="A0A4V2J4H8"/>
<dbReference type="PANTHER" id="PTHR43649:SF33">
    <property type="entry name" value="POLYGALACTURONAN_RHAMNOGALACTURONAN-BINDING PROTEIN YTCQ"/>
    <property type="match status" value="1"/>
</dbReference>
<keyword evidence="2 6" id="KW-0732">Signal</keyword>
<dbReference type="Gene3D" id="3.40.190.10">
    <property type="entry name" value="Periplasmic binding protein-like II"/>
    <property type="match status" value="2"/>
</dbReference>
<dbReference type="Pfam" id="PF01547">
    <property type="entry name" value="SBP_bac_1"/>
    <property type="match status" value="1"/>
</dbReference>
<feature type="chain" id="PRO_5020757744" evidence="6">
    <location>
        <begin position="37"/>
        <end position="519"/>
    </location>
</feature>
<name>A0A4V2J4H8_9BACL</name>
<dbReference type="OrthoDB" id="9787283at2"/>
<gene>
    <name evidence="7" type="ORF">EYB31_09875</name>
</gene>
<keyword evidence="1" id="KW-1003">Cell membrane</keyword>
<dbReference type="Proteomes" id="UP000293142">
    <property type="component" value="Unassembled WGS sequence"/>
</dbReference>
<evidence type="ECO:0000256" key="6">
    <source>
        <dbReference type="SAM" id="SignalP"/>
    </source>
</evidence>
<evidence type="ECO:0000313" key="8">
    <source>
        <dbReference type="Proteomes" id="UP000293142"/>
    </source>
</evidence>
<reference evidence="7 8" key="1">
    <citation type="submission" date="2019-02" db="EMBL/GenBank/DDBJ databases">
        <title>Paenibacillus sp. nov., isolated from surface-sterilized tissue of Thalictrum simplex L.</title>
        <authorList>
            <person name="Tuo L."/>
        </authorList>
    </citation>
    <scope>NUCLEOTIDE SEQUENCE [LARGE SCALE GENOMIC DNA]</scope>
    <source>
        <strain evidence="7 8">N2SHLJ1</strain>
    </source>
</reference>
<feature type="signal peptide" evidence="6">
    <location>
        <begin position="1"/>
        <end position="36"/>
    </location>
</feature>
<evidence type="ECO:0000256" key="4">
    <source>
        <dbReference type="ARBA" id="ARBA00023139"/>
    </source>
</evidence>
<evidence type="ECO:0000256" key="5">
    <source>
        <dbReference type="ARBA" id="ARBA00023288"/>
    </source>
</evidence>